<proteinExistence type="predicted"/>
<evidence type="ECO:0000313" key="2">
    <source>
        <dbReference type="Proteomes" id="UP000253061"/>
    </source>
</evidence>
<organism evidence="1 2">
    <name type="scientific">Thalassospira profundimaris</name>
    <dbReference type="NCBI Taxonomy" id="502049"/>
    <lineage>
        <taxon>Bacteria</taxon>
        <taxon>Pseudomonadati</taxon>
        <taxon>Pseudomonadota</taxon>
        <taxon>Alphaproteobacteria</taxon>
        <taxon>Rhodospirillales</taxon>
        <taxon>Thalassospiraceae</taxon>
        <taxon>Thalassospira</taxon>
    </lineage>
</organism>
<evidence type="ECO:0000313" key="1">
    <source>
        <dbReference type="EMBL" id="RCK20673.1"/>
    </source>
</evidence>
<reference evidence="1 2" key="1">
    <citation type="submission" date="2014-07" db="EMBL/GenBank/DDBJ databases">
        <title>Draft genome sequence of Thalassospira profundimaris R8-17.</title>
        <authorList>
            <person name="Lai Q."/>
            <person name="Shao Z."/>
        </authorList>
    </citation>
    <scope>NUCLEOTIDE SEQUENCE [LARGE SCALE GENOMIC DNA]</scope>
    <source>
        <strain evidence="1 2">R8-17</strain>
    </source>
</reference>
<accession>A0A367V693</accession>
<sequence length="97" mass="11236">MPFSIVAAHITLNFKRPCIYTAANIKNLFKSMVLKEPASMTTANAMMTDDCQRHIRRQFTHPARKLGKWNMQRLTDRADFKFPVFPNIKQGNRLIAI</sequence>
<dbReference type="EMBL" id="JPWB01000007">
    <property type="protein sequence ID" value="RCK20673.1"/>
    <property type="molecule type" value="Genomic_DNA"/>
</dbReference>
<comment type="caution">
    <text evidence="1">The sequence shown here is derived from an EMBL/GenBank/DDBJ whole genome shotgun (WGS) entry which is preliminary data.</text>
</comment>
<name>A0A367V693_9PROT</name>
<dbReference type="AlphaFoldDB" id="A0A367V693"/>
<gene>
    <name evidence="1" type="ORF">TH6_16635</name>
</gene>
<dbReference type="Proteomes" id="UP000253061">
    <property type="component" value="Unassembled WGS sequence"/>
</dbReference>
<protein>
    <submittedName>
        <fullName evidence="1">Uncharacterized protein</fullName>
    </submittedName>
</protein>